<organism evidence="3 4">
    <name type="scientific">Candidatus Andeanibacterium colombiense</name>
    <dbReference type="NCBI Taxonomy" id="3121345"/>
    <lineage>
        <taxon>Bacteria</taxon>
        <taxon>Pseudomonadati</taxon>
        <taxon>Pseudomonadota</taxon>
        <taxon>Alphaproteobacteria</taxon>
        <taxon>Sphingomonadales</taxon>
        <taxon>Sphingomonadaceae</taxon>
        <taxon>Candidatus Andeanibacterium</taxon>
    </lineage>
</organism>
<dbReference type="PIRSF" id="PIRSF018266">
    <property type="entry name" value="FecR"/>
    <property type="match status" value="1"/>
</dbReference>
<reference evidence="3" key="1">
    <citation type="submission" date="2023-03" db="EMBL/GenBank/DDBJ databases">
        <title>Andean soil-derived lignocellulolytic bacterial consortium as a source of novel taxa and putative plastic-active enzymes.</title>
        <authorList>
            <person name="Diaz-Garcia L."/>
            <person name="Chuvochina M."/>
            <person name="Feuerriegel G."/>
            <person name="Bunk B."/>
            <person name="Sproer C."/>
            <person name="Streit W.R."/>
            <person name="Rodriguez L.M."/>
            <person name="Overmann J."/>
            <person name="Jimenez D.J."/>
        </authorList>
    </citation>
    <scope>NUCLEOTIDE SEQUENCE</scope>
    <source>
        <strain evidence="3">MAG 26</strain>
    </source>
</reference>
<gene>
    <name evidence="3" type="ORF">P0Y56_09075</name>
</gene>
<protein>
    <submittedName>
        <fullName evidence="3">FecR family protein</fullName>
    </submittedName>
</protein>
<name>A0AAJ6BLB7_9SPHN</name>
<dbReference type="AlphaFoldDB" id="A0AAJ6BLB7"/>
<sequence>MTEPTLTSFEPDEAVYEQAAAWLVALSEPHDARAAQEFARWQEADPLHALAYEEISALREHVRPHALDAFERMPKLAPRPVGRMRRFALAASLVLVCTAGWANWNRISDLTADASTGVGERRQFRLADGSEVELNTDSALDLDFDGAGRSVRLRRGEAWFHVAKAGGKPFRVATSNALVTVTGTRFYVRRDNRQTRVAVEEGRVEVRPLAGGPPAVLTAGKGALVEGDRVQATPSADPLVAGAWRRGQLVFFEAPLGEVVRELNRYRSAPIVVLNGSLAARDISGVFNLADREGAVRAIEERLGVRAHWLPGGIVLIL</sequence>
<accession>A0AAJ6BLB7</accession>
<proteinExistence type="predicted"/>
<evidence type="ECO:0000259" key="1">
    <source>
        <dbReference type="Pfam" id="PF04773"/>
    </source>
</evidence>
<dbReference type="PANTHER" id="PTHR30273:SF2">
    <property type="entry name" value="PROTEIN FECR"/>
    <property type="match status" value="1"/>
</dbReference>
<dbReference type="InterPro" id="IPR012373">
    <property type="entry name" value="Ferrdict_sens_TM"/>
</dbReference>
<dbReference type="Proteomes" id="UP001218362">
    <property type="component" value="Chromosome"/>
</dbReference>
<feature type="domain" description="FecR N-terminal" evidence="2">
    <location>
        <begin position="17"/>
        <end position="58"/>
    </location>
</feature>
<dbReference type="Gene3D" id="3.55.50.30">
    <property type="match status" value="1"/>
</dbReference>
<dbReference type="Pfam" id="PF04773">
    <property type="entry name" value="FecR"/>
    <property type="match status" value="1"/>
</dbReference>
<dbReference type="KEGG" id="acob:P0Y56_09075"/>
<evidence type="ECO:0000313" key="3">
    <source>
        <dbReference type="EMBL" id="WEK45189.1"/>
    </source>
</evidence>
<feature type="domain" description="FecR protein" evidence="1">
    <location>
        <begin position="113"/>
        <end position="205"/>
    </location>
</feature>
<evidence type="ECO:0000313" key="4">
    <source>
        <dbReference type="Proteomes" id="UP001218362"/>
    </source>
</evidence>
<dbReference type="GO" id="GO:0016989">
    <property type="term" value="F:sigma factor antagonist activity"/>
    <property type="evidence" value="ECO:0007669"/>
    <property type="project" value="TreeGrafter"/>
</dbReference>
<dbReference type="Pfam" id="PF16220">
    <property type="entry name" value="DUF4880"/>
    <property type="match status" value="1"/>
</dbReference>
<dbReference type="InterPro" id="IPR006860">
    <property type="entry name" value="FecR"/>
</dbReference>
<evidence type="ECO:0000259" key="2">
    <source>
        <dbReference type="Pfam" id="PF16220"/>
    </source>
</evidence>
<dbReference type="EMBL" id="CP119316">
    <property type="protein sequence ID" value="WEK45189.1"/>
    <property type="molecule type" value="Genomic_DNA"/>
</dbReference>
<dbReference type="Gene3D" id="2.60.120.1440">
    <property type="match status" value="1"/>
</dbReference>
<dbReference type="PANTHER" id="PTHR30273">
    <property type="entry name" value="PERIPLASMIC SIGNAL SENSOR AND SIGMA FACTOR ACTIVATOR FECR-RELATED"/>
    <property type="match status" value="1"/>
</dbReference>
<dbReference type="InterPro" id="IPR032623">
    <property type="entry name" value="FecR_N"/>
</dbReference>